<dbReference type="InterPro" id="IPR013698">
    <property type="entry name" value="Squalene_epoxidase"/>
</dbReference>
<protein>
    <recommendedName>
        <fullName evidence="1">Squalene epoxidase domain-containing protein</fullName>
    </recommendedName>
</protein>
<dbReference type="EMBL" id="GBXM01098621">
    <property type="protein sequence ID" value="JAH09956.1"/>
    <property type="molecule type" value="Transcribed_RNA"/>
</dbReference>
<dbReference type="GO" id="GO:0016020">
    <property type="term" value="C:membrane"/>
    <property type="evidence" value="ECO:0007669"/>
    <property type="project" value="InterPro"/>
</dbReference>
<name>A0A0E9PZA3_ANGAN</name>
<proteinExistence type="predicted"/>
<organism evidence="2">
    <name type="scientific">Anguilla anguilla</name>
    <name type="common">European freshwater eel</name>
    <name type="synonym">Muraena anguilla</name>
    <dbReference type="NCBI Taxonomy" id="7936"/>
    <lineage>
        <taxon>Eukaryota</taxon>
        <taxon>Metazoa</taxon>
        <taxon>Chordata</taxon>
        <taxon>Craniata</taxon>
        <taxon>Vertebrata</taxon>
        <taxon>Euteleostomi</taxon>
        <taxon>Actinopterygii</taxon>
        <taxon>Neopterygii</taxon>
        <taxon>Teleostei</taxon>
        <taxon>Anguilliformes</taxon>
        <taxon>Anguillidae</taxon>
        <taxon>Anguilla</taxon>
    </lineage>
</organism>
<evidence type="ECO:0000313" key="2">
    <source>
        <dbReference type="EMBL" id="JAH09956.1"/>
    </source>
</evidence>
<sequence>MTLIGHFFAVALYAIYFSFKSESWLTKPRAFVKSGAILYRACTVMFPLIYSELKYLVY</sequence>
<dbReference type="UniPathway" id="UPA00767">
    <property type="reaction ID" value="UER00752"/>
</dbReference>
<reference evidence="2" key="1">
    <citation type="submission" date="2014-11" db="EMBL/GenBank/DDBJ databases">
        <authorList>
            <person name="Amaro Gonzalez C."/>
        </authorList>
    </citation>
    <scope>NUCLEOTIDE SEQUENCE</scope>
</reference>
<dbReference type="GO" id="GO:0004506">
    <property type="term" value="F:squalene monooxygenase activity"/>
    <property type="evidence" value="ECO:0007669"/>
    <property type="project" value="InterPro"/>
</dbReference>
<feature type="domain" description="Squalene epoxidase" evidence="1">
    <location>
        <begin position="1"/>
        <end position="31"/>
    </location>
</feature>
<reference evidence="2" key="2">
    <citation type="journal article" date="2015" name="Fish Shellfish Immunol.">
        <title>Early steps in the European eel (Anguilla anguilla)-Vibrio vulnificus interaction in the gills: Role of the RtxA13 toxin.</title>
        <authorList>
            <person name="Callol A."/>
            <person name="Pajuelo D."/>
            <person name="Ebbesson L."/>
            <person name="Teles M."/>
            <person name="MacKenzie S."/>
            <person name="Amaro C."/>
        </authorList>
    </citation>
    <scope>NUCLEOTIDE SEQUENCE</scope>
</reference>
<accession>A0A0E9PZA3</accession>
<dbReference type="GO" id="GO:0050660">
    <property type="term" value="F:flavin adenine dinucleotide binding"/>
    <property type="evidence" value="ECO:0007669"/>
    <property type="project" value="InterPro"/>
</dbReference>
<dbReference type="EMBL" id="GBXM01108975">
    <property type="protein sequence ID" value="JAG99601.1"/>
    <property type="molecule type" value="Transcribed_RNA"/>
</dbReference>
<evidence type="ECO:0000259" key="1">
    <source>
        <dbReference type="Pfam" id="PF08491"/>
    </source>
</evidence>
<dbReference type="Pfam" id="PF08491">
    <property type="entry name" value="SE"/>
    <property type="match status" value="1"/>
</dbReference>
<dbReference type="AlphaFoldDB" id="A0A0E9PZA3"/>